<evidence type="ECO:0000313" key="2">
    <source>
        <dbReference type="Proteomes" id="UP001180616"/>
    </source>
</evidence>
<proteinExistence type="predicted"/>
<reference evidence="1" key="1">
    <citation type="submission" date="2023-09" db="EMBL/GenBank/DDBJ databases">
        <authorList>
            <consortium name="CW5 consortium"/>
            <person name="Lu C.-W."/>
        </authorList>
    </citation>
    <scope>NUCLEOTIDE SEQUENCE</scope>
    <source>
        <strain evidence="1">KPS</strain>
    </source>
</reference>
<dbReference type="RefSeq" id="WP_309541715.1">
    <property type="nucleotide sequence ID" value="NZ_CP133659.1"/>
</dbReference>
<gene>
    <name evidence="1" type="ORF">KPS_000271</name>
</gene>
<sequence length="121" mass="13055">MATGNRRAGVIYLKIDGALQEAKGEFTYNLGLPKREGIVGADSVHGYKETVQVPFIEGAITDRADLSLKSLQTLDGVTVTLELNNGKTIVLREAWYAGDGNVKTGEAEIAVRFEGRTAEEV</sequence>
<dbReference type="Pfam" id="PF10618">
    <property type="entry name" value="Tail_tube"/>
    <property type="match status" value="1"/>
</dbReference>
<organism evidence="1 2">
    <name type="scientific">Nitratidesulfovibrio liaohensis</name>
    <dbReference type="NCBI Taxonomy" id="2604158"/>
    <lineage>
        <taxon>Bacteria</taxon>
        <taxon>Pseudomonadati</taxon>
        <taxon>Thermodesulfobacteriota</taxon>
        <taxon>Desulfovibrionia</taxon>
        <taxon>Desulfovibrionales</taxon>
        <taxon>Desulfovibrionaceae</taxon>
        <taxon>Nitratidesulfovibrio</taxon>
    </lineage>
</organism>
<accession>A0ABY9R579</accession>
<keyword evidence="2" id="KW-1185">Reference proteome</keyword>
<dbReference type="InterPro" id="IPR019596">
    <property type="entry name" value="Phage_Mu_GpM_tail_tub"/>
</dbReference>
<name>A0ABY9R579_9BACT</name>
<protein>
    <submittedName>
        <fullName evidence="1">Phage tail tube protein</fullName>
    </submittedName>
</protein>
<dbReference type="EMBL" id="CP133659">
    <property type="protein sequence ID" value="WMW65760.1"/>
    <property type="molecule type" value="Genomic_DNA"/>
</dbReference>
<dbReference type="Proteomes" id="UP001180616">
    <property type="component" value="Chromosome"/>
</dbReference>
<evidence type="ECO:0000313" key="1">
    <source>
        <dbReference type="EMBL" id="WMW65760.1"/>
    </source>
</evidence>